<name>A0A418SFC7_9RHOB</name>
<dbReference type="AlphaFoldDB" id="A0A418SFC7"/>
<dbReference type="EMBL" id="CP060436">
    <property type="protein sequence ID" value="QPM89345.1"/>
    <property type="molecule type" value="Genomic_DNA"/>
</dbReference>
<evidence type="ECO:0000313" key="1">
    <source>
        <dbReference type="EMBL" id="QPM89345.1"/>
    </source>
</evidence>
<accession>A0A418SFC7</accession>
<dbReference type="OrthoDB" id="7210707at2"/>
<protein>
    <submittedName>
        <fullName evidence="1">Uncharacterized protein</fullName>
    </submittedName>
</protein>
<reference evidence="1 2" key="1">
    <citation type="submission" date="2020-08" db="EMBL/GenBank/DDBJ databases">
        <title>Genome sequence of Rhodobacteraceae bacterium Lw-13e.</title>
        <authorList>
            <person name="Poehlein A."/>
            <person name="Wolter L."/>
            <person name="Daniel R."/>
            <person name="Brinkhoff T."/>
        </authorList>
    </citation>
    <scope>NUCLEOTIDE SEQUENCE [LARGE SCALE GENOMIC DNA]</scope>
    <source>
        <strain evidence="1 2">Lw-13e</strain>
    </source>
</reference>
<proteinExistence type="predicted"/>
<dbReference type="RefSeq" id="WP_119839600.1">
    <property type="nucleotide sequence ID" value="NZ_CP060436.1"/>
</dbReference>
<dbReference type="KEGG" id="palw:PSAL_005600"/>
<gene>
    <name evidence="1" type="ORF">PSAL_005600</name>
</gene>
<keyword evidence="2" id="KW-1185">Reference proteome</keyword>
<dbReference type="Proteomes" id="UP000283786">
    <property type="component" value="Chromosome"/>
</dbReference>
<organism evidence="1 2">
    <name type="scientific">Pseudooceanicola algae</name>
    <dbReference type="NCBI Taxonomy" id="1537215"/>
    <lineage>
        <taxon>Bacteria</taxon>
        <taxon>Pseudomonadati</taxon>
        <taxon>Pseudomonadota</taxon>
        <taxon>Alphaproteobacteria</taxon>
        <taxon>Rhodobacterales</taxon>
        <taxon>Paracoccaceae</taxon>
        <taxon>Pseudooceanicola</taxon>
    </lineage>
</organism>
<evidence type="ECO:0000313" key="2">
    <source>
        <dbReference type="Proteomes" id="UP000283786"/>
    </source>
</evidence>
<sequence length="210" mass="21740">MTTICTILSGDLVASTDLPPTDIACAFAVLAQTAGEIASWHRAPVHFTRNRGDAWQICLPSGDAPGLREALALRASLRATDKRFETRIALATGAVSLPPDGNLNQASGAGFTAAGRLLDQLKGAGFDHASGDALAAATLLAGEISHHWTPAQARAVLPMLAPDPPTHAEVAAQHGITRQAISLALSGAGFAALSAALERIETAQTQERLR</sequence>